<feature type="transmembrane region" description="Helical" evidence="1">
    <location>
        <begin position="12"/>
        <end position="32"/>
    </location>
</feature>
<dbReference type="EMBL" id="JBHMCA010000071">
    <property type="protein sequence ID" value="MFB9450135.1"/>
    <property type="molecule type" value="Genomic_DNA"/>
</dbReference>
<reference evidence="2 3" key="1">
    <citation type="submission" date="2024-09" db="EMBL/GenBank/DDBJ databases">
        <authorList>
            <person name="Sun Q."/>
            <person name="Mori K."/>
        </authorList>
    </citation>
    <scope>NUCLEOTIDE SEQUENCE [LARGE SCALE GENOMIC DNA]</scope>
    <source>
        <strain evidence="2 3">JCM 3307</strain>
    </source>
</reference>
<protein>
    <submittedName>
        <fullName evidence="2">ABC transporter permease subunit</fullName>
    </submittedName>
</protein>
<dbReference type="RefSeq" id="WP_223092352.1">
    <property type="nucleotide sequence ID" value="NZ_CP061913.1"/>
</dbReference>
<feature type="transmembrane region" description="Helical" evidence="1">
    <location>
        <begin position="185"/>
        <end position="203"/>
    </location>
</feature>
<feature type="transmembrane region" description="Helical" evidence="1">
    <location>
        <begin position="307"/>
        <end position="325"/>
    </location>
</feature>
<proteinExistence type="predicted"/>
<dbReference type="Pfam" id="PF12679">
    <property type="entry name" value="ABC2_membrane_2"/>
    <property type="match status" value="1"/>
</dbReference>
<keyword evidence="1" id="KW-0472">Membrane</keyword>
<keyword evidence="1" id="KW-1133">Transmembrane helix</keyword>
<accession>A0ABV5MMP2</accession>
<dbReference type="Proteomes" id="UP001589608">
    <property type="component" value="Unassembled WGS sequence"/>
</dbReference>
<keyword evidence="3" id="KW-1185">Reference proteome</keyword>
<organism evidence="2 3">
    <name type="scientific">Dactylosporangium vinaceum</name>
    <dbReference type="NCBI Taxonomy" id="53362"/>
    <lineage>
        <taxon>Bacteria</taxon>
        <taxon>Bacillati</taxon>
        <taxon>Actinomycetota</taxon>
        <taxon>Actinomycetes</taxon>
        <taxon>Micromonosporales</taxon>
        <taxon>Micromonosporaceae</taxon>
        <taxon>Dactylosporangium</taxon>
    </lineage>
</organism>
<evidence type="ECO:0000313" key="2">
    <source>
        <dbReference type="EMBL" id="MFB9450135.1"/>
    </source>
</evidence>
<gene>
    <name evidence="2" type="ORF">ACFFTR_44250</name>
</gene>
<sequence length="330" mass="36069">MIWLTWRQFRTQALVAGLVLAALAAYLLYLGVQIRADYRTDVVGCVPSDCTVTRRLFGNAYEAPIAIISLILIAVPGLIGAFWGAPLVARELENRTDRLVWNQSVTRGRWLAVKLTVLGVAAVAVTGIYSLLLTWSASRYDEYIGSRFSAPNFGARGVAPLGYAAFAFVFGVVVGLVVRRTVASMAIVVALYAALQIVVPLALRAHLMPPVTTEVKVTADVMAHAQGFGMNDTSARILGYTQPGAWSMSPDNQVFMADGTPLTAARNKACQTGSMDGDFACMESKNLHFVYSYQPASRYWPFQWIETSAYLVLAGLLAGFGLWWVRRRIT</sequence>
<name>A0ABV5MMP2_9ACTN</name>
<feature type="transmembrane region" description="Helical" evidence="1">
    <location>
        <begin position="65"/>
        <end position="89"/>
    </location>
</feature>
<comment type="caution">
    <text evidence="2">The sequence shown here is derived from an EMBL/GenBank/DDBJ whole genome shotgun (WGS) entry which is preliminary data.</text>
</comment>
<evidence type="ECO:0000256" key="1">
    <source>
        <dbReference type="SAM" id="Phobius"/>
    </source>
</evidence>
<feature type="transmembrane region" description="Helical" evidence="1">
    <location>
        <begin position="157"/>
        <end position="178"/>
    </location>
</feature>
<keyword evidence="1" id="KW-0812">Transmembrane</keyword>
<evidence type="ECO:0000313" key="3">
    <source>
        <dbReference type="Proteomes" id="UP001589608"/>
    </source>
</evidence>
<feature type="transmembrane region" description="Helical" evidence="1">
    <location>
        <begin position="110"/>
        <end position="137"/>
    </location>
</feature>